<feature type="binding site" evidence="2">
    <location>
        <begin position="23"/>
        <end position="26"/>
    </location>
    <ligand>
        <name>substrate</name>
    </ligand>
</feature>
<comment type="similarity">
    <text evidence="2">Belongs to the UPP synthase family.</text>
</comment>
<dbReference type="EC" id="2.5.1.-" evidence="2"/>
<keyword evidence="2" id="KW-0479">Metal-binding</keyword>
<feature type="binding site" evidence="2">
    <location>
        <position position="190"/>
    </location>
    <ligand>
        <name>substrate</name>
    </ligand>
</feature>
<feature type="binding site" evidence="2">
    <location>
        <position position="35"/>
    </location>
    <ligand>
        <name>substrate</name>
    </ligand>
</feature>
<feature type="binding site" evidence="2">
    <location>
        <position position="27"/>
    </location>
    <ligand>
        <name>substrate</name>
    </ligand>
</feature>
<name>A0ABW3K844_9BACT</name>
<protein>
    <recommendedName>
        <fullName evidence="2">Isoprenyl transferase</fullName>
        <ecNumber evidence="2">2.5.1.-</ecNumber>
    </recommendedName>
</protein>
<comment type="function">
    <text evidence="2">Catalyzes the condensation of isopentenyl diphosphate (IPP) with allylic pyrophosphates generating different type of terpenoids.</text>
</comment>
<dbReference type="NCBIfam" id="NF011405">
    <property type="entry name" value="PRK14830.1"/>
    <property type="match status" value="1"/>
</dbReference>
<feature type="binding site" evidence="2">
    <location>
        <begin position="196"/>
        <end position="198"/>
    </location>
    <ligand>
        <name>substrate</name>
    </ligand>
</feature>
<evidence type="ECO:0000313" key="3">
    <source>
        <dbReference type="EMBL" id="MFD1002460.1"/>
    </source>
</evidence>
<comment type="caution">
    <text evidence="3">The sequence shown here is derived from an EMBL/GenBank/DDBJ whole genome shotgun (WGS) entry which is preliminary data.</text>
</comment>
<keyword evidence="1 2" id="KW-0808">Transferase</keyword>
<dbReference type="PANTHER" id="PTHR10291:SF0">
    <property type="entry name" value="DEHYDRODOLICHYL DIPHOSPHATE SYNTHASE 2"/>
    <property type="match status" value="1"/>
</dbReference>
<dbReference type="Gene3D" id="3.40.1180.10">
    <property type="entry name" value="Decaprenyl diphosphate synthase-like"/>
    <property type="match status" value="1"/>
</dbReference>
<feature type="active site" evidence="2">
    <location>
        <position position="22"/>
    </location>
</feature>
<feature type="binding site" evidence="2">
    <location>
        <position position="209"/>
    </location>
    <ligand>
        <name>Mg(2+)</name>
        <dbReference type="ChEBI" id="CHEBI:18420"/>
    </ligand>
</feature>
<gene>
    <name evidence="3" type="ORF">ACFQ21_24260</name>
</gene>
<organism evidence="3 4">
    <name type="scientific">Ohtaekwangia kribbensis</name>
    <dbReference type="NCBI Taxonomy" id="688913"/>
    <lineage>
        <taxon>Bacteria</taxon>
        <taxon>Pseudomonadati</taxon>
        <taxon>Bacteroidota</taxon>
        <taxon>Cytophagia</taxon>
        <taxon>Cytophagales</taxon>
        <taxon>Fulvivirgaceae</taxon>
        <taxon>Ohtaekwangia</taxon>
    </lineage>
</organism>
<feature type="active site" description="Proton acceptor" evidence="2">
    <location>
        <position position="70"/>
    </location>
</feature>
<feature type="binding site" evidence="2">
    <location>
        <position position="39"/>
    </location>
    <ligand>
        <name>substrate</name>
    </ligand>
</feature>
<dbReference type="CDD" id="cd00475">
    <property type="entry name" value="Cis_IPPS"/>
    <property type="match status" value="1"/>
</dbReference>
<evidence type="ECO:0000313" key="4">
    <source>
        <dbReference type="Proteomes" id="UP001597112"/>
    </source>
</evidence>
<feature type="binding site" evidence="2">
    <location>
        <begin position="67"/>
        <end position="69"/>
    </location>
    <ligand>
        <name>substrate</name>
    </ligand>
</feature>
<feature type="binding site" evidence="2">
    <location>
        <position position="22"/>
    </location>
    <ligand>
        <name>Mg(2+)</name>
        <dbReference type="ChEBI" id="CHEBI:18420"/>
    </ligand>
</feature>
<comment type="cofactor">
    <cofactor evidence="2">
        <name>Mg(2+)</name>
        <dbReference type="ChEBI" id="CHEBI:18420"/>
    </cofactor>
    <text evidence="2">Binds 2 magnesium ions per subunit.</text>
</comment>
<dbReference type="Proteomes" id="UP001597112">
    <property type="component" value="Unassembled WGS sequence"/>
</dbReference>
<keyword evidence="2" id="KW-0460">Magnesium</keyword>
<dbReference type="GO" id="GO:0016740">
    <property type="term" value="F:transferase activity"/>
    <property type="evidence" value="ECO:0007669"/>
    <property type="project" value="UniProtKB-KW"/>
</dbReference>
<keyword evidence="4" id="KW-1185">Reference proteome</keyword>
<dbReference type="PROSITE" id="PS01066">
    <property type="entry name" value="UPP_SYNTHASE"/>
    <property type="match status" value="1"/>
</dbReference>
<dbReference type="HAMAP" id="MF_01139">
    <property type="entry name" value="ISPT"/>
    <property type="match status" value="1"/>
</dbReference>
<comment type="subunit">
    <text evidence="2">Homodimer.</text>
</comment>
<dbReference type="InterPro" id="IPR036424">
    <property type="entry name" value="UPP_synth-like_sf"/>
</dbReference>
<dbReference type="Pfam" id="PF01255">
    <property type="entry name" value="Prenyltransf"/>
    <property type="match status" value="1"/>
</dbReference>
<dbReference type="InterPro" id="IPR001441">
    <property type="entry name" value="UPP_synth-like"/>
</dbReference>
<feature type="binding site" evidence="2">
    <location>
        <position position="71"/>
    </location>
    <ligand>
        <name>substrate</name>
    </ligand>
</feature>
<dbReference type="PANTHER" id="PTHR10291">
    <property type="entry name" value="DEHYDRODOLICHYL DIPHOSPHATE SYNTHASE FAMILY MEMBER"/>
    <property type="match status" value="1"/>
</dbReference>
<proteinExistence type="inferred from homology"/>
<sequence length="250" mass="28394">MASLKEHIDLNNLPKHIAVIMDGNGRWAKKKGALRIFGHRNAVQAVRDVTEGCGELGIKYLTLYAFSTENWNRPKAEVDGLMELLVSTLKAEVGTLQENQVKLSTIGEISNLPGDCQKNLAWAMDQTKNNKGMILNLALSYSGRWEILKAINKIAEDVKTGKVNPGEINEKVFENYLETSGIPDPELLIRTSGELRVSNFLLWQIAYTELYITPTLWPDFRKEHLYEAIWSYQQRERRFGKTSEQLNPVS</sequence>
<dbReference type="InterPro" id="IPR018520">
    <property type="entry name" value="UPP_synth-like_CS"/>
</dbReference>
<reference evidence="4" key="1">
    <citation type="journal article" date="2019" name="Int. J. Syst. Evol. Microbiol.">
        <title>The Global Catalogue of Microorganisms (GCM) 10K type strain sequencing project: providing services to taxonomists for standard genome sequencing and annotation.</title>
        <authorList>
            <consortium name="The Broad Institute Genomics Platform"/>
            <consortium name="The Broad Institute Genome Sequencing Center for Infectious Disease"/>
            <person name="Wu L."/>
            <person name="Ma J."/>
        </authorList>
    </citation>
    <scope>NUCLEOTIDE SEQUENCE [LARGE SCALE GENOMIC DNA]</scope>
    <source>
        <strain evidence="4">CCUG 58938</strain>
    </source>
</reference>
<evidence type="ECO:0000256" key="1">
    <source>
        <dbReference type="ARBA" id="ARBA00022679"/>
    </source>
</evidence>
<accession>A0ABW3K844</accession>
<dbReference type="SUPFAM" id="SSF64005">
    <property type="entry name" value="Undecaprenyl diphosphate synthase"/>
    <property type="match status" value="1"/>
</dbReference>
<dbReference type="NCBIfam" id="TIGR00055">
    <property type="entry name" value="uppS"/>
    <property type="match status" value="1"/>
</dbReference>
<dbReference type="EMBL" id="JBHTKA010000008">
    <property type="protein sequence ID" value="MFD1002460.1"/>
    <property type="molecule type" value="Genomic_DNA"/>
</dbReference>
<dbReference type="RefSeq" id="WP_377583580.1">
    <property type="nucleotide sequence ID" value="NZ_JBHTKA010000008.1"/>
</dbReference>
<evidence type="ECO:0000256" key="2">
    <source>
        <dbReference type="HAMAP-Rule" id="MF_01139"/>
    </source>
</evidence>
<feature type="binding site" evidence="2">
    <location>
        <position position="73"/>
    </location>
    <ligand>
        <name>substrate</name>
    </ligand>
</feature>